<dbReference type="AlphaFoldDB" id="A0A1L7WCW9"/>
<feature type="compositionally biased region" description="Low complexity" evidence="11">
    <location>
        <begin position="794"/>
        <end position="816"/>
    </location>
</feature>
<keyword evidence="7 10" id="KW-0067">ATP-binding</keyword>
<feature type="binding site" evidence="10">
    <location>
        <position position="74"/>
    </location>
    <ligand>
        <name>ATP</name>
        <dbReference type="ChEBI" id="CHEBI:30616"/>
    </ligand>
</feature>
<feature type="compositionally biased region" description="Polar residues" evidence="11">
    <location>
        <begin position="482"/>
        <end position="497"/>
    </location>
</feature>
<comment type="similarity">
    <text evidence="1">Belongs to the protein kinase superfamily. STE Ser/Thr protein kinase family. STE20 subfamily.</text>
</comment>
<feature type="compositionally biased region" description="Polar residues" evidence="11">
    <location>
        <begin position="817"/>
        <end position="830"/>
    </location>
</feature>
<dbReference type="Pfam" id="PF00069">
    <property type="entry name" value="Pkinase"/>
    <property type="match status" value="1"/>
</dbReference>
<accession>A0A1L7WCW9</accession>
<dbReference type="OrthoDB" id="248923at2759"/>
<dbReference type="PANTHER" id="PTHR48012">
    <property type="entry name" value="STERILE20-LIKE KINASE, ISOFORM B-RELATED"/>
    <property type="match status" value="1"/>
</dbReference>
<feature type="region of interest" description="Disordered" evidence="11">
    <location>
        <begin position="760"/>
        <end position="830"/>
    </location>
</feature>
<evidence type="ECO:0000256" key="5">
    <source>
        <dbReference type="ARBA" id="ARBA00022741"/>
    </source>
</evidence>
<evidence type="ECO:0000256" key="4">
    <source>
        <dbReference type="ARBA" id="ARBA00022679"/>
    </source>
</evidence>
<evidence type="ECO:0000256" key="8">
    <source>
        <dbReference type="ARBA" id="ARBA00047899"/>
    </source>
</evidence>
<gene>
    <name evidence="13" type="ORF">PAC_00490</name>
</gene>
<evidence type="ECO:0000256" key="10">
    <source>
        <dbReference type="PROSITE-ProRule" id="PRU10141"/>
    </source>
</evidence>
<dbReference type="Gene3D" id="1.10.510.10">
    <property type="entry name" value="Transferase(Phosphotransferase) domain 1"/>
    <property type="match status" value="1"/>
</dbReference>
<feature type="domain" description="Protein kinase" evidence="12">
    <location>
        <begin position="45"/>
        <end position="314"/>
    </location>
</feature>
<reference evidence="13 14" key="1">
    <citation type="submission" date="2016-03" db="EMBL/GenBank/DDBJ databases">
        <authorList>
            <person name="Ploux O."/>
        </authorList>
    </citation>
    <scope>NUCLEOTIDE SEQUENCE [LARGE SCALE GENOMIC DNA]</scope>
    <source>
        <strain evidence="13 14">UAMH 11012</strain>
    </source>
</reference>
<name>A0A1L7WCW9_9HELO</name>
<keyword evidence="5 10" id="KW-0547">Nucleotide-binding</keyword>
<proteinExistence type="inferred from homology"/>
<dbReference type="InterPro" id="IPR000719">
    <property type="entry name" value="Prot_kinase_dom"/>
</dbReference>
<dbReference type="InterPro" id="IPR011009">
    <property type="entry name" value="Kinase-like_dom_sf"/>
</dbReference>
<evidence type="ECO:0000313" key="13">
    <source>
        <dbReference type="EMBL" id="CZR50616.1"/>
    </source>
</evidence>
<dbReference type="PROSITE" id="PS00108">
    <property type="entry name" value="PROTEIN_KINASE_ST"/>
    <property type="match status" value="1"/>
</dbReference>
<comment type="catalytic activity">
    <reaction evidence="8">
        <text>L-threonyl-[protein] + ATP = O-phospho-L-threonyl-[protein] + ADP + H(+)</text>
        <dbReference type="Rhea" id="RHEA:46608"/>
        <dbReference type="Rhea" id="RHEA-COMP:11060"/>
        <dbReference type="Rhea" id="RHEA-COMP:11605"/>
        <dbReference type="ChEBI" id="CHEBI:15378"/>
        <dbReference type="ChEBI" id="CHEBI:30013"/>
        <dbReference type="ChEBI" id="CHEBI:30616"/>
        <dbReference type="ChEBI" id="CHEBI:61977"/>
        <dbReference type="ChEBI" id="CHEBI:456216"/>
        <dbReference type="EC" id="2.7.11.1"/>
    </reaction>
</comment>
<dbReference type="SMART" id="SM00220">
    <property type="entry name" value="S_TKc"/>
    <property type="match status" value="1"/>
</dbReference>
<dbReference type="Proteomes" id="UP000184330">
    <property type="component" value="Unassembled WGS sequence"/>
</dbReference>
<evidence type="ECO:0000256" key="2">
    <source>
        <dbReference type="ARBA" id="ARBA00012513"/>
    </source>
</evidence>
<sequence length="903" mass="98288">MENRLQIRPPQEISLVKTKAIEDARKVQAQVIEECKRKGKDPPPYVLEELIGKGSFGRVYKGKDMKTADIVAIKIIDLDESDTLNPRLANSYGDFIKEINALTTLGESKAKNINHVIAALPVGKAMWMITEYCAGGSVATLMKPTSPGGLSEKWIIPILREVALALRCVHEAGIIHRDIKCANVLVHEQGNIQVCDFGIAGIVESKLDKRSTIIGTPHWMAPEMFKETTISYGKEVDIWAFGCMAFELATGGPPFAREYAPDQLAAVLQSQVPRLEDTNKVRFSDGLKSLVAFCIQEDPKARPTIEDVQKHSYLLNTESSYPASSLRSLVGSFKVWESSGGSRKSLFFQHPSQSAVPDLPSAAPADEGWIFSTTAMFDLEVSSGFDMKDVMDAYGPAATTGFDEDTARPTPRQLGKGGRRRPPPEALKRLPGPLEKLFDPNTMTNYEENSRIHYGAPIPPPATSELPPEPELPPPPTHERQSSSMSDLPLRGSTTGTMNRESLIDMDLGFAPPTTFNNMDTIRASTRPVHDPIDDDYTPHDFSRPALSDPADVNPNRHTQDWKFPAMAPPASADPELSRFPITYDLPRPAVTPGSGGRPPLVHHPTEPLGNNAFGGGLQPSLTSDRTSMQSLIDLDMSLPDTIPEYRPSTANSDVGSTTSEHLVSANPFELEKHTSFPPPVSGVREPSIYVSDDSTAYEIRNGNSLREAAEMSDFSASDAEGNAMADSRYDDDGYYVVSNPATNGNGTQGSTAHIDDRQAFDSFSMPPPRLPSSQSLPRDDSISTISSGPLGTLPRLESLSSLSSGRSGPLPSLESIPTTSMPKNNSSTSFSTYYRIPPLPDAPSVDALSGVASQEDMSEEITRMMTSMSQNLMSFKEIYEDSSLVQKRGSLRREARDPAASG</sequence>
<evidence type="ECO:0000256" key="9">
    <source>
        <dbReference type="ARBA" id="ARBA00048679"/>
    </source>
</evidence>
<dbReference type="EC" id="2.7.11.1" evidence="2"/>
<evidence type="ECO:0000256" key="7">
    <source>
        <dbReference type="ARBA" id="ARBA00022840"/>
    </source>
</evidence>
<dbReference type="PROSITE" id="PS50011">
    <property type="entry name" value="PROTEIN_KINASE_DOM"/>
    <property type="match status" value="1"/>
</dbReference>
<keyword evidence="3" id="KW-0723">Serine/threonine-protein kinase</keyword>
<dbReference type="InterPro" id="IPR008271">
    <property type="entry name" value="Ser/Thr_kinase_AS"/>
</dbReference>
<dbReference type="GO" id="GO:0004674">
    <property type="term" value="F:protein serine/threonine kinase activity"/>
    <property type="evidence" value="ECO:0007669"/>
    <property type="project" value="UniProtKB-KW"/>
</dbReference>
<evidence type="ECO:0000256" key="1">
    <source>
        <dbReference type="ARBA" id="ARBA00008874"/>
    </source>
</evidence>
<dbReference type="PROSITE" id="PS00107">
    <property type="entry name" value="PROTEIN_KINASE_ATP"/>
    <property type="match status" value="1"/>
</dbReference>
<dbReference type="SUPFAM" id="SSF56112">
    <property type="entry name" value="Protein kinase-like (PK-like)"/>
    <property type="match status" value="1"/>
</dbReference>
<feature type="compositionally biased region" description="Pro residues" evidence="11">
    <location>
        <begin position="457"/>
        <end position="476"/>
    </location>
</feature>
<comment type="catalytic activity">
    <reaction evidence="9">
        <text>L-seryl-[protein] + ATP = O-phospho-L-seryl-[protein] + ADP + H(+)</text>
        <dbReference type="Rhea" id="RHEA:17989"/>
        <dbReference type="Rhea" id="RHEA-COMP:9863"/>
        <dbReference type="Rhea" id="RHEA-COMP:11604"/>
        <dbReference type="ChEBI" id="CHEBI:15378"/>
        <dbReference type="ChEBI" id="CHEBI:29999"/>
        <dbReference type="ChEBI" id="CHEBI:30616"/>
        <dbReference type="ChEBI" id="CHEBI:83421"/>
        <dbReference type="ChEBI" id="CHEBI:456216"/>
        <dbReference type="EC" id="2.7.11.1"/>
    </reaction>
</comment>
<dbReference type="EMBL" id="FJOG01000001">
    <property type="protein sequence ID" value="CZR50616.1"/>
    <property type="molecule type" value="Genomic_DNA"/>
</dbReference>
<dbReference type="InterPro" id="IPR050629">
    <property type="entry name" value="STE20/SPS1-PAK"/>
</dbReference>
<evidence type="ECO:0000256" key="11">
    <source>
        <dbReference type="SAM" id="MobiDB-lite"/>
    </source>
</evidence>
<keyword evidence="4" id="KW-0808">Transferase</keyword>
<dbReference type="FunFam" id="1.10.510.10:FF:000670">
    <property type="entry name" value="Serine/threonin protein kinase, putative"/>
    <property type="match status" value="1"/>
</dbReference>
<evidence type="ECO:0000313" key="14">
    <source>
        <dbReference type="Proteomes" id="UP000184330"/>
    </source>
</evidence>
<evidence type="ECO:0000256" key="6">
    <source>
        <dbReference type="ARBA" id="ARBA00022777"/>
    </source>
</evidence>
<feature type="region of interest" description="Disordered" evidence="11">
    <location>
        <begin position="398"/>
        <end position="497"/>
    </location>
</feature>
<dbReference type="GO" id="GO:0005524">
    <property type="term" value="F:ATP binding"/>
    <property type="evidence" value="ECO:0007669"/>
    <property type="project" value="UniProtKB-UniRule"/>
</dbReference>
<dbReference type="InterPro" id="IPR017441">
    <property type="entry name" value="Protein_kinase_ATP_BS"/>
</dbReference>
<evidence type="ECO:0000259" key="12">
    <source>
        <dbReference type="PROSITE" id="PS50011"/>
    </source>
</evidence>
<organism evidence="13 14">
    <name type="scientific">Phialocephala subalpina</name>
    <dbReference type="NCBI Taxonomy" id="576137"/>
    <lineage>
        <taxon>Eukaryota</taxon>
        <taxon>Fungi</taxon>
        <taxon>Dikarya</taxon>
        <taxon>Ascomycota</taxon>
        <taxon>Pezizomycotina</taxon>
        <taxon>Leotiomycetes</taxon>
        <taxon>Helotiales</taxon>
        <taxon>Mollisiaceae</taxon>
        <taxon>Phialocephala</taxon>
        <taxon>Phialocephala fortinii species complex</taxon>
    </lineage>
</organism>
<dbReference type="STRING" id="576137.A0A1L7WCW9"/>
<keyword evidence="14" id="KW-1185">Reference proteome</keyword>
<protein>
    <recommendedName>
        <fullName evidence="2">non-specific serine/threonine protein kinase</fullName>
        <ecNumber evidence="2">2.7.11.1</ecNumber>
    </recommendedName>
</protein>
<dbReference type="PANTHER" id="PTHR48012:SF10">
    <property type="entry name" value="FI20177P1"/>
    <property type="match status" value="1"/>
</dbReference>
<evidence type="ECO:0000256" key="3">
    <source>
        <dbReference type="ARBA" id="ARBA00022527"/>
    </source>
</evidence>
<keyword evidence="6 13" id="KW-0418">Kinase</keyword>
<dbReference type="GO" id="GO:0005737">
    <property type="term" value="C:cytoplasm"/>
    <property type="evidence" value="ECO:0007669"/>
    <property type="project" value="TreeGrafter"/>
</dbReference>